<feature type="domain" description="Major facilitator superfamily (MFS) profile" evidence="9">
    <location>
        <begin position="12"/>
        <end position="395"/>
    </location>
</feature>
<dbReference type="InterPro" id="IPR011701">
    <property type="entry name" value="MFS"/>
</dbReference>
<sequence length="410" mass="44455">MIQTHSKDFWRATLALCIGSVMVFSNLYITQPLLPQLAEVFDIDSLQATLSLSVATLSLGGALLLFGPLSDAFGRRVVIHTSLLLLCLTTFATAFVTDYHTLLILRGLQGVFIAGLPAAAMAYMGEEFEPQGLLLAVGFYIGANSVGGVSGRLISGLAAAEWGWSSSFLVLAGFDLLCVVVVIWLLPPSSRFQPKPFRPSPVIHALATHLRNPLILAACFVGGLNFMIFVNQYSYITFVLAAEPFGLSSSWLGMLFLTYLSGTLAAALSGRLVRNRSQPIAMGVGIVLFMCGTLMTLNQQLFWIITGLFINALGFFFSHSLAAGWVAGHAKRNRGSATSLYLMFYYAGATLGGFYLEPFWRWLGWSGVVVASLLILGFTLGLSLWLARFEKTRASDWITKATQRADSVAS</sequence>
<dbReference type="PANTHER" id="PTHR43271">
    <property type="entry name" value="BLL2771 PROTEIN"/>
    <property type="match status" value="1"/>
</dbReference>
<dbReference type="SUPFAM" id="SSF103473">
    <property type="entry name" value="MFS general substrate transporter"/>
    <property type="match status" value="1"/>
</dbReference>
<feature type="transmembrane region" description="Helical" evidence="8">
    <location>
        <begin position="214"/>
        <end position="236"/>
    </location>
</feature>
<dbReference type="InterPro" id="IPR020846">
    <property type="entry name" value="MFS_dom"/>
</dbReference>
<dbReference type="Pfam" id="PF07690">
    <property type="entry name" value="MFS_1"/>
    <property type="match status" value="1"/>
</dbReference>
<evidence type="ECO:0000256" key="3">
    <source>
        <dbReference type="ARBA" id="ARBA00022448"/>
    </source>
</evidence>
<keyword evidence="7 8" id="KW-0472">Membrane</keyword>
<evidence type="ECO:0000313" key="11">
    <source>
        <dbReference type="Proteomes" id="UP000886687"/>
    </source>
</evidence>
<keyword evidence="5 8" id="KW-0812">Transmembrane</keyword>
<evidence type="ECO:0000256" key="5">
    <source>
        <dbReference type="ARBA" id="ARBA00022692"/>
    </source>
</evidence>
<feature type="transmembrane region" description="Helical" evidence="8">
    <location>
        <begin position="132"/>
        <end position="154"/>
    </location>
</feature>
<keyword evidence="3" id="KW-0813">Transport</keyword>
<feature type="transmembrane region" description="Helical" evidence="8">
    <location>
        <begin position="362"/>
        <end position="387"/>
    </location>
</feature>
<comment type="subcellular location">
    <subcellularLocation>
        <location evidence="1">Cell membrane</location>
        <topology evidence="1">Multi-pass membrane protein</topology>
    </subcellularLocation>
</comment>
<dbReference type="GO" id="GO:0005886">
    <property type="term" value="C:plasma membrane"/>
    <property type="evidence" value="ECO:0007669"/>
    <property type="project" value="UniProtKB-SubCell"/>
</dbReference>
<feature type="transmembrane region" description="Helical" evidence="8">
    <location>
        <begin position="280"/>
        <end position="297"/>
    </location>
</feature>
<proteinExistence type="inferred from homology"/>
<dbReference type="EMBL" id="JAEPDI010000004">
    <property type="protein sequence ID" value="MCG7938872.1"/>
    <property type="molecule type" value="Genomic_DNA"/>
</dbReference>
<feature type="transmembrane region" description="Helical" evidence="8">
    <location>
        <begin position="303"/>
        <end position="327"/>
    </location>
</feature>
<dbReference type="InterPro" id="IPR036259">
    <property type="entry name" value="MFS_trans_sf"/>
</dbReference>
<evidence type="ECO:0000256" key="4">
    <source>
        <dbReference type="ARBA" id="ARBA00022475"/>
    </source>
</evidence>
<organism evidence="10 11">
    <name type="scientific">Candidatus Thiodiazotropha lotti</name>
    <dbReference type="NCBI Taxonomy" id="2792787"/>
    <lineage>
        <taxon>Bacteria</taxon>
        <taxon>Pseudomonadati</taxon>
        <taxon>Pseudomonadota</taxon>
        <taxon>Gammaproteobacteria</taxon>
        <taxon>Chromatiales</taxon>
        <taxon>Sedimenticolaceae</taxon>
        <taxon>Candidatus Thiodiazotropha</taxon>
    </lineage>
</organism>
<evidence type="ECO:0000256" key="8">
    <source>
        <dbReference type="SAM" id="Phobius"/>
    </source>
</evidence>
<gene>
    <name evidence="10" type="ORF">JAZ04_08450</name>
</gene>
<feature type="transmembrane region" description="Helical" evidence="8">
    <location>
        <begin position="49"/>
        <end position="66"/>
    </location>
</feature>
<dbReference type="GO" id="GO:0022857">
    <property type="term" value="F:transmembrane transporter activity"/>
    <property type="evidence" value="ECO:0007669"/>
    <property type="project" value="InterPro"/>
</dbReference>
<comment type="similarity">
    <text evidence="2">Belongs to the major facilitator superfamily.</text>
</comment>
<feature type="transmembrane region" description="Helical" evidence="8">
    <location>
        <begin position="339"/>
        <end position="356"/>
    </location>
</feature>
<feature type="transmembrane region" description="Helical" evidence="8">
    <location>
        <begin position="78"/>
        <end position="97"/>
    </location>
</feature>
<comment type="caution">
    <text evidence="10">The sequence shown here is derived from an EMBL/GenBank/DDBJ whole genome shotgun (WGS) entry which is preliminary data.</text>
</comment>
<evidence type="ECO:0000256" key="6">
    <source>
        <dbReference type="ARBA" id="ARBA00022989"/>
    </source>
</evidence>
<feature type="transmembrane region" description="Helical" evidence="8">
    <location>
        <begin position="103"/>
        <end position="125"/>
    </location>
</feature>
<evidence type="ECO:0000313" key="10">
    <source>
        <dbReference type="EMBL" id="MCG7938872.1"/>
    </source>
</evidence>
<name>A0A9E4K444_9GAMM</name>
<reference evidence="10" key="1">
    <citation type="journal article" date="2021" name="Proc. Natl. Acad. Sci. U.S.A.">
        <title>Global biogeography of chemosynthetic symbionts reveals both localized and globally distributed symbiont groups. .</title>
        <authorList>
            <person name="Osvatic J.T."/>
            <person name="Wilkins L.G.E."/>
            <person name="Leibrecht L."/>
            <person name="Leray M."/>
            <person name="Zauner S."/>
            <person name="Polzin J."/>
            <person name="Camacho Y."/>
            <person name="Gros O."/>
            <person name="van Gils J.A."/>
            <person name="Eisen J.A."/>
            <person name="Petersen J.M."/>
            <person name="Yuen B."/>
        </authorList>
    </citation>
    <scope>NUCLEOTIDE SEQUENCE</scope>
    <source>
        <strain evidence="10">MAGL173</strain>
    </source>
</reference>
<accession>A0A9E4K444</accession>
<dbReference type="CDD" id="cd17324">
    <property type="entry name" value="MFS_NepI_like"/>
    <property type="match status" value="1"/>
</dbReference>
<dbReference type="AlphaFoldDB" id="A0A9E4K444"/>
<protein>
    <submittedName>
        <fullName evidence="10">MFS transporter</fullName>
    </submittedName>
</protein>
<evidence type="ECO:0000256" key="2">
    <source>
        <dbReference type="ARBA" id="ARBA00008335"/>
    </source>
</evidence>
<evidence type="ECO:0000256" key="1">
    <source>
        <dbReference type="ARBA" id="ARBA00004651"/>
    </source>
</evidence>
<feature type="transmembrane region" description="Helical" evidence="8">
    <location>
        <begin position="12"/>
        <end position="29"/>
    </location>
</feature>
<dbReference type="PANTHER" id="PTHR43271:SF1">
    <property type="entry name" value="INNER MEMBRANE TRANSPORT PROTEIN YNFM"/>
    <property type="match status" value="1"/>
</dbReference>
<dbReference type="Gene3D" id="1.20.1250.20">
    <property type="entry name" value="MFS general substrate transporter like domains"/>
    <property type="match status" value="1"/>
</dbReference>
<keyword evidence="6 8" id="KW-1133">Transmembrane helix</keyword>
<dbReference type="PROSITE" id="PS50850">
    <property type="entry name" value="MFS"/>
    <property type="match status" value="1"/>
</dbReference>
<feature type="transmembrane region" description="Helical" evidence="8">
    <location>
        <begin position="248"/>
        <end position="268"/>
    </location>
</feature>
<keyword evidence="4" id="KW-1003">Cell membrane</keyword>
<feature type="transmembrane region" description="Helical" evidence="8">
    <location>
        <begin position="166"/>
        <end position="186"/>
    </location>
</feature>
<evidence type="ECO:0000256" key="7">
    <source>
        <dbReference type="ARBA" id="ARBA00023136"/>
    </source>
</evidence>
<dbReference type="Proteomes" id="UP000886687">
    <property type="component" value="Unassembled WGS sequence"/>
</dbReference>
<evidence type="ECO:0000259" key="9">
    <source>
        <dbReference type="PROSITE" id="PS50850"/>
    </source>
</evidence>